<protein>
    <submittedName>
        <fullName evidence="1">Competence protein TfoX</fullName>
    </submittedName>
</protein>
<sequence length="111" mass="12620">MATSKAFCDYVIESFSIAGAVRVRSMMGEYCLYLNDKLIGDLCDEQCLLKRTPTSDAMLQGEPLDYPYEGSKQLMHVFDDFDNKERVAALLAGMWNDLPEKKPRKKKGTKK</sequence>
<gene>
    <name evidence="1" type="ORF">E5336_07985</name>
</gene>
<accession>A0AC61R719</accession>
<comment type="caution">
    <text evidence="1">The sequence shown here is derived from an EMBL/GenBank/DDBJ whole genome shotgun (WGS) entry which is preliminary data.</text>
</comment>
<keyword evidence="2" id="KW-1185">Reference proteome</keyword>
<proteinExistence type="predicted"/>
<dbReference type="EMBL" id="SRYG01000015">
    <property type="protein sequence ID" value="TGY65623.1"/>
    <property type="molecule type" value="Genomic_DNA"/>
</dbReference>
<evidence type="ECO:0000313" key="2">
    <source>
        <dbReference type="Proteomes" id="UP000308836"/>
    </source>
</evidence>
<organism evidence="1 2">
    <name type="scientific">Dubosiella muris</name>
    <dbReference type="NCBI Taxonomy" id="3038133"/>
    <lineage>
        <taxon>Bacteria</taxon>
        <taxon>Bacillati</taxon>
        <taxon>Bacillota</taxon>
        <taxon>Erysipelotrichia</taxon>
        <taxon>Erysipelotrichales</taxon>
        <taxon>Erysipelotrichaceae</taxon>
        <taxon>Dubosiella</taxon>
    </lineage>
</organism>
<name>A0AC61R719_9FIRM</name>
<reference evidence="1" key="1">
    <citation type="submission" date="2019-04" db="EMBL/GenBank/DDBJ databases">
        <title>Microbes associate with the intestines of laboratory mice.</title>
        <authorList>
            <person name="Navarre W."/>
            <person name="Wong E."/>
            <person name="Huang K."/>
            <person name="Tropini C."/>
            <person name="Ng K."/>
            <person name="Yu B."/>
        </authorList>
    </citation>
    <scope>NUCLEOTIDE SEQUENCE</scope>
    <source>
        <strain evidence="1">NM09_H32</strain>
    </source>
</reference>
<evidence type="ECO:0000313" key="1">
    <source>
        <dbReference type="EMBL" id="TGY65623.1"/>
    </source>
</evidence>
<dbReference type="Proteomes" id="UP000308836">
    <property type="component" value="Unassembled WGS sequence"/>
</dbReference>